<keyword evidence="3" id="KW-0732">Signal</keyword>
<dbReference type="PROSITE" id="PS50240">
    <property type="entry name" value="TRYPSIN_DOM"/>
    <property type="match status" value="1"/>
</dbReference>
<dbReference type="InterPro" id="IPR009003">
    <property type="entry name" value="Peptidase_S1_PA"/>
</dbReference>
<dbReference type="OrthoDB" id="5565075at2759"/>
<gene>
    <name evidence="5" type="ORF">BV898_11188</name>
</gene>
<evidence type="ECO:0000259" key="4">
    <source>
        <dbReference type="PROSITE" id="PS50240"/>
    </source>
</evidence>
<feature type="domain" description="Peptidase S1" evidence="4">
    <location>
        <begin position="47"/>
        <end position="484"/>
    </location>
</feature>
<organism evidence="5 6">
    <name type="scientific">Hypsibius exemplaris</name>
    <name type="common">Freshwater tardigrade</name>
    <dbReference type="NCBI Taxonomy" id="2072580"/>
    <lineage>
        <taxon>Eukaryota</taxon>
        <taxon>Metazoa</taxon>
        <taxon>Ecdysozoa</taxon>
        <taxon>Tardigrada</taxon>
        <taxon>Eutardigrada</taxon>
        <taxon>Parachela</taxon>
        <taxon>Hypsibioidea</taxon>
        <taxon>Hypsibiidae</taxon>
        <taxon>Hypsibius</taxon>
    </lineage>
</organism>
<dbReference type="Pfam" id="PF00089">
    <property type="entry name" value="Trypsin"/>
    <property type="match status" value="2"/>
</dbReference>
<feature type="chain" id="PRO_5012777227" evidence="3">
    <location>
        <begin position="22"/>
        <end position="506"/>
    </location>
</feature>
<dbReference type="AlphaFoldDB" id="A0A1W0WHM1"/>
<accession>A0A1W0WHM1</accession>
<evidence type="ECO:0000313" key="5">
    <source>
        <dbReference type="EMBL" id="OQV14682.1"/>
    </source>
</evidence>
<evidence type="ECO:0000313" key="6">
    <source>
        <dbReference type="Proteomes" id="UP000192578"/>
    </source>
</evidence>
<dbReference type="SMART" id="SM00020">
    <property type="entry name" value="Tryp_SPc"/>
    <property type="match status" value="1"/>
</dbReference>
<dbReference type="GO" id="GO:0006508">
    <property type="term" value="P:proteolysis"/>
    <property type="evidence" value="ECO:0007669"/>
    <property type="project" value="InterPro"/>
</dbReference>
<feature type="compositionally biased region" description="Low complexity" evidence="2">
    <location>
        <begin position="195"/>
        <end position="245"/>
    </location>
</feature>
<dbReference type="SUPFAM" id="SSF50494">
    <property type="entry name" value="Trypsin-like serine proteases"/>
    <property type="match status" value="1"/>
</dbReference>
<dbReference type="PROSITE" id="PS00134">
    <property type="entry name" value="TRYPSIN_HIS"/>
    <property type="match status" value="1"/>
</dbReference>
<reference evidence="6" key="1">
    <citation type="submission" date="2017-01" db="EMBL/GenBank/DDBJ databases">
        <title>Comparative genomics of anhydrobiosis in the tardigrade Hypsibius dujardini.</title>
        <authorList>
            <person name="Yoshida Y."/>
            <person name="Koutsovoulos G."/>
            <person name="Laetsch D."/>
            <person name="Stevens L."/>
            <person name="Kumar S."/>
            <person name="Horikawa D."/>
            <person name="Ishino K."/>
            <person name="Komine S."/>
            <person name="Tomita M."/>
            <person name="Blaxter M."/>
            <person name="Arakawa K."/>
        </authorList>
    </citation>
    <scope>NUCLEOTIDE SEQUENCE [LARGE SCALE GENOMIC DNA]</scope>
    <source>
        <strain evidence="6">Z151</strain>
    </source>
</reference>
<dbReference type="InterPro" id="IPR043504">
    <property type="entry name" value="Peptidase_S1_PA_chymotrypsin"/>
</dbReference>
<keyword evidence="1" id="KW-1015">Disulfide bond</keyword>
<dbReference type="Proteomes" id="UP000192578">
    <property type="component" value="Unassembled WGS sequence"/>
</dbReference>
<dbReference type="FunFam" id="2.40.10.10:FF:000068">
    <property type="entry name" value="transmembrane protease serine 2"/>
    <property type="match status" value="1"/>
</dbReference>
<feature type="compositionally biased region" description="Low complexity" evidence="2">
    <location>
        <begin position="299"/>
        <end position="320"/>
    </location>
</feature>
<evidence type="ECO:0000256" key="2">
    <source>
        <dbReference type="SAM" id="MobiDB-lite"/>
    </source>
</evidence>
<evidence type="ECO:0000256" key="3">
    <source>
        <dbReference type="SAM" id="SignalP"/>
    </source>
</evidence>
<feature type="signal peptide" evidence="3">
    <location>
        <begin position="1"/>
        <end position="21"/>
    </location>
</feature>
<keyword evidence="6" id="KW-1185">Reference proteome</keyword>
<feature type="region of interest" description="Disordered" evidence="2">
    <location>
        <begin position="286"/>
        <end position="326"/>
    </location>
</feature>
<dbReference type="PANTHER" id="PTHR24252:SF7">
    <property type="entry name" value="HYALIN"/>
    <property type="match status" value="1"/>
</dbReference>
<comment type="caution">
    <text evidence="5">The sequence shown here is derived from an EMBL/GenBank/DDBJ whole genome shotgun (WGS) entry which is preliminary data.</text>
</comment>
<protein>
    <submittedName>
        <fullName evidence="5">Chymotrypsinogen A</fullName>
    </submittedName>
</protein>
<dbReference type="InterPro" id="IPR001314">
    <property type="entry name" value="Peptidase_S1A"/>
</dbReference>
<dbReference type="InterPro" id="IPR018114">
    <property type="entry name" value="TRYPSIN_HIS"/>
</dbReference>
<proteinExistence type="predicted"/>
<dbReference type="PRINTS" id="PR00722">
    <property type="entry name" value="CHYMOTRYPSIN"/>
</dbReference>
<name>A0A1W0WHM1_HYPEX</name>
<dbReference type="PANTHER" id="PTHR24252">
    <property type="entry name" value="ACROSIN-RELATED"/>
    <property type="match status" value="1"/>
</dbReference>
<sequence length="506" mass="54291">MLNPWLLTTGTILACVSWGSSQPPSPAQMESCGRPAITPSALSRNRILGGEASVAGSWPWQVRIGEKVKLGISFFCGGTILNPLYVITAGHCFPGSSSDPRKYVIRVAEYNMSASEDVERDYTVSYIYKHPYYASVGSPSNDITLVRLAYPITFTPRISGICLPPINSDPAPGRKCVVTGWGRFVDQFRVLPVTGNSTGNATSTTSAPTTSKKATVTTVKAKNSTVTGSSSTTTRPFTRTTHPSTKTQRGQSSTSVTSSSNVKQGSSAQPLLPHVGVEPLPLPVFFTDDEGKSGGGPMTTVRGTTSRSTITTTHSTTTGIPKPPTHQVIITSDKTGAVFQTLPKKPLRPWKGKPKLRPRMRALLERLQHRAAAGPPGQQSAAVIAAHAEVLQQSVLPILDRKNCTAYWKNLMRDSMICTFPAQQNSEPCKGDSGGPLVCQNVDGDDTYWTLDGIISFGAGCGGKKPAVYTRVSSFLRWVEKTAKWPNPNPLPGSSSFNPFFNFPGL</sequence>
<dbReference type="CDD" id="cd00190">
    <property type="entry name" value="Tryp_SPc"/>
    <property type="match status" value="1"/>
</dbReference>
<dbReference type="InterPro" id="IPR001254">
    <property type="entry name" value="Trypsin_dom"/>
</dbReference>
<feature type="region of interest" description="Disordered" evidence="2">
    <location>
        <begin position="195"/>
        <end position="274"/>
    </location>
</feature>
<evidence type="ECO:0000256" key="1">
    <source>
        <dbReference type="ARBA" id="ARBA00023157"/>
    </source>
</evidence>
<dbReference type="Gene3D" id="2.40.10.10">
    <property type="entry name" value="Trypsin-like serine proteases"/>
    <property type="match status" value="2"/>
</dbReference>
<dbReference type="EMBL" id="MTYJ01000101">
    <property type="protein sequence ID" value="OQV14682.1"/>
    <property type="molecule type" value="Genomic_DNA"/>
</dbReference>
<dbReference type="GO" id="GO:0004252">
    <property type="term" value="F:serine-type endopeptidase activity"/>
    <property type="evidence" value="ECO:0007669"/>
    <property type="project" value="InterPro"/>
</dbReference>